<comment type="caution">
    <text evidence="1">The sequence shown here is derived from an EMBL/GenBank/DDBJ whole genome shotgun (WGS) entry which is preliminary data.</text>
</comment>
<gene>
    <name evidence="1" type="ORF">Q9295_03430</name>
</gene>
<sequence>MATYRSFKPSPQFYINGLHGYGLMGCDRRHDIDATGDCAIGWRDSRQRDHTIQIMLESAF</sequence>
<keyword evidence="2" id="KW-1185">Reference proteome</keyword>
<evidence type="ECO:0000313" key="2">
    <source>
        <dbReference type="Proteomes" id="UP001239680"/>
    </source>
</evidence>
<protein>
    <submittedName>
        <fullName evidence="1">Uncharacterized protein</fullName>
    </submittedName>
</protein>
<dbReference type="Proteomes" id="UP001239680">
    <property type="component" value="Unassembled WGS sequence"/>
</dbReference>
<name>A0ABU0VUK2_9RHOB</name>
<dbReference type="EMBL" id="JAVDBT010000003">
    <property type="protein sequence ID" value="MDQ2065412.1"/>
    <property type="molecule type" value="Genomic_DNA"/>
</dbReference>
<organism evidence="1 2">
    <name type="scientific">Pseudogemmobacter lacusdianii</name>
    <dbReference type="NCBI Taxonomy" id="3069608"/>
    <lineage>
        <taxon>Bacteria</taxon>
        <taxon>Pseudomonadati</taxon>
        <taxon>Pseudomonadota</taxon>
        <taxon>Alphaproteobacteria</taxon>
        <taxon>Rhodobacterales</taxon>
        <taxon>Paracoccaceae</taxon>
        <taxon>Pseudogemmobacter</taxon>
    </lineage>
</organism>
<reference evidence="1 2" key="1">
    <citation type="submission" date="2023-08" db="EMBL/GenBank/DDBJ databases">
        <title>Characterization of two Paracoccaceae strains isolated from Phycosphere and proposal of Xinfangfangia lacusdiani sp. nov.</title>
        <authorList>
            <person name="Deng Y."/>
            <person name="Zhang Y.Q."/>
        </authorList>
    </citation>
    <scope>NUCLEOTIDE SEQUENCE [LARGE SCALE GENOMIC DNA]</scope>
    <source>
        <strain evidence="1 2">CPCC 101601</strain>
    </source>
</reference>
<accession>A0ABU0VUK2</accession>
<proteinExistence type="predicted"/>
<dbReference type="PROSITE" id="PS51257">
    <property type="entry name" value="PROKAR_LIPOPROTEIN"/>
    <property type="match status" value="1"/>
</dbReference>
<evidence type="ECO:0000313" key="1">
    <source>
        <dbReference type="EMBL" id="MDQ2065412.1"/>
    </source>
</evidence>
<dbReference type="RefSeq" id="WP_306679106.1">
    <property type="nucleotide sequence ID" value="NZ_JAVDBT010000003.1"/>
</dbReference>